<proteinExistence type="predicted"/>
<accession>A0A0C3LZF1</accession>
<sequence>MSPKSTSAPAGVLETIQVPATNNAALSVSTTANATLDAKDNRSSLRSRKVVMKPHDRTKARTGRGHDKYAKTDNERIRRKRQHASAHGAFDVDDADVAQGMENSALEYSVKDVENETLPIFSGPRAPLEVVEVPLLTFLHTSRPWDGVGADFELVSNPGDVIALDDDMDYSDDEWEAVDDINKKPAKPIRKSYAAALQANIKA</sequence>
<evidence type="ECO:0000313" key="2">
    <source>
        <dbReference type="EMBL" id="KIO26787.1"/>
    </source>
</evidence>
<gene>
    <name evidence="2" type="ORF">M407DRAFT_243596</name>
</gene>
<organism evidence="2 3">
    <name type="scientific">Tulasnella calospora MUT 4182</name>
    <dbReference type="NCBI Taxonomy" id="1051891"/>
    <lineage>
        <taxon>Eukaryota</taxon>
        <taxon>Fungi</taxon>
        <taxon>Dikarya</taxon>
        <taxon>Basidiomycota</taxon>
        <taxon>Agaricomycotina</taxon>
        <taxon>Agaricomycetes</taxon>
        <taxon>Cantharellales</taxon>
        <taxon>Tulasnellaceae</taxon>
        <taxon>Tulasnella</taxon>
    </lineage>
</organism>
<reference evidence="3" key="2">
    <citation type="submission" date="2015-01" db="EMBL/GenBank/DDBJ databases">
        <title>Evolutionary Origins and Diversification of the Mycorrhizal Mutualists.</title>
        <authorList>
            <consortium name="DOE Joint Genome Institute"/>
            <consortium name="Mycorrhizal Genomics Consortium"/>
            <person name="Kohler A."/>
            <person name="Kuo A."/>
            <person name="Nagy L.G."/>
            <person name="Floudas D."/>
            <person name="Copeland A."/>
            <person name="Barry K.W."/>
            <person name="Cichocki N."/>
            <person name="Veneault-Fourrey C."/>
            <person name="LaButti K."/>
            <person name="Lindquist E.A."/>
            <person name="Lipzen A."/>
            <person name="Lundell T."/>
            <person name="Morin E."/>
            <person name="Murat C."/>
            <person name="Riley R."/>
            <person name="Ohm R."/>
            <person name="Sun H."/>
            <person name="Tunlid A."/>
            <person name="Henrissat B."/>
            <person name="Grigoriev I.V."/>
            <person name="Hibbett D.S."/>
            <person name="Martin F."/>
        </authorList>
    </citation>
    <scope>NUCLEOTIDE SEQUENCE [LARGE SCALE GENOMIC DNA]</scope>
    <source>
        <strain evidence="3">MUT 4182</strain>
    </source>
</reference>
<protein>
    <submittedName>
        <fullName evidence="2">Uncharacterized protein</fullName>
    </submittedName>
</protein>
<dbReference type="AlphaFoldDB" id="A0A0C3LZF1"/>
<dbReference type="HOGENOM" id="CLU_1349780_0_0_1"/>
<dbReference type="Proteomes" id="UP000054248">
    <property type="component" value="Unassembled WGS sequence"/>
</dbReference>
<evidence type="ECO:0000313" key="3">
    <source>
        <dbReference type="Proteomes" id="UP000054248"/>
    </source>
</evidence>
<feature type="region of interest" description="Disordered" evidence="1">
    <location>
        <begin position="37"/>
        <end position="68"/>
    </location>
</feature>
<dbReference type="OrthoDB" id="3165846at2759"/>
<name>A0A0C3LZF1_9AGAM</name>
<feature type="compositionally biased region" description="Basic and acidic residues" evidence="1">
    <location>
        <begin position="53"/>
        <end position="68"/>
    </location>
</feature>
<dbReference type="EMBL" id="KN823019">
    <property type="protein sequence ID" value="KIO26787.1"/>
    <property type="molecule type" value="Genomic_DNA"/>
</dbReference>
<keyword evidence="3" id="KW-1185">Reference proteome</keyword>
<evidence type="ECO:0000256" key="1">
    <source>
        <dbReference type="SAM" id="MobiDB-lite"/>
    </source>
</evidence>
<reference evidence="2 3" key="1">
    <citation type="submission" date="2014-04" db="EMBL/GenBank/DDBJ databases">
        <authorList>
            <consortium name="DOE Joint Genome Institute"/>
            <person name="Kuo A."/>
            <person name="Girlanda M."/>
            <person name="Perotto S."/>
            <person name="Kohler A."/>
            <person name="Nagy L.G."/>
            <person name="Floudas D."/>
            <person name="Copeland A."/>
            <person name="Barry K.W."/>
            <person name="Cichocki N."/>
            <person name="Veneault-Fourrey C."/>
            <person name="LaButti K."/>
            <person name="Lindquist E.A."/>
            <person name="Lipzen A."/>
            <person name="Lundell T."/>
            <person name="Morin E."/>
            <person name="Murat C."/>
            <person name="Sun H."/>
            <person name="Tunlid A."/>
            <person name="Henrissat B."/>
            <person name="Grigoriev I.V."/>
            <person name="Hibbett D.S."/>
            <person name="Martin F."/>
            <person name="Nordberg H.P."/>
            <person name="Cantor M.N."/>
            <person name="Hua S.X."/>
        </authorList>
    </citation>
    <scope>NUCLEOTIDE SEQUENCE [LARGE SCALE GENOMIC DNA]</scope>
    <source>
        <strain evidence="2 3">MUT 4182</strain>
    </source>
</reference>